<organism evidence="1 3">
    <name type="scientific">Bugula neritina</name>
    <name type="common">Brown bryozoan</name>
    <name type="synonym">Sertularia neritina</name>
    <dbReference type="NCBI Taxonomy" id="10212"/>
    <lineage>
        <taxon>Eukaryota</taxon>
        <taxon>Metazoa</taxon>
        <taxon>Spiralia</taxon>
        <taxon>Lophotrochozoa</taxon>
        <taxon>Bryozoa</taxon>
        <taxon>Gymnolaemata</taxon>
        <taxon>Cheilostomatida</taxon>
        <taxon>Flustrina</taxon>
        <taxon>Buguloidea</taxon>
        <taxon>Bugulidae</taxon>
        <taxon>Bugula</taxon>
    </lineage>
</organism>
<protein>
    <submittedName>
        <fullName evidence="1">Uncharacterized protein</fullName>
    </submittedName>
</protein>
<dbReference type="Proteomes" id="UP000593567">
    <property type="component" value="Unassembled WGS sequence"/>
</dbReference>
<reference evidence="1 3" key="2">
    <citation type="submission" date="2020-06" db="EMBL/GenBank/DDBJ databases">
        <title>Draft genome of Bugula neritina, a colonial animal packing powerful symbionts and potential medicines.</title>
        <authorList>
            <person name="Rayko M."/>
        </authorList>
    </citation>
    <scope>NUCLEOTIDE SEQUENCE [LARGE SCALE GENOMIC DNA]</scope>
    <source>
        <strain evidence="1">Kwan_BN1</strain>
    </source>
</reference>
<comment type="caution">
    <text evidence="1">The sequence shown here is derived from an EMBL/GenBank/DDBJ whole genome shotgun (WGS) entry which is preliminary data.</text>
</comment>
<evidence type="ECO:0000313" key="1">
    <source>
        <dbReference type="EMBL" id="KAF6024762.1"/>
    </source>
</evidence>
<sequence>MFQSTVRDASTEIRSNICIKHGFTQWSQPHSSYTKFRYMLYSVHTRYKYPGTWFIYDSVEGSCTVTD</sequence>
<proteinExistence type="predicted"/>
<evidence type="ECO:0000313" key="3">
    <source>
        <dbReference type="Proteomes" id="UP000593567"/>
    </source>
</evidence>
<dbReference type="AlphaFoldDB" id="A0A7J7JEL6"/>
<gene>
    <name evidence="2" type="ORF">EB796_003654</name>
    <name evidence="1" type="ORF">EB796_016922</name>
</gene>
<keyword evidence="3" id="KW-1185">Reference proteome</keyword>
<accession>A0A7J7JEL6</accession>
<evidence type="ECO:0000313" key="2">
    <source>
        <dbReference type="EMBL" id="KAF6038027.1"/>
    </source>
</evidence>
<name>A0A7J7JEL6_BUGNE</name>
<dbReference type="EMBL" id="VXIV02002536">
    <property type="protein sequence ID" value="KAF6024762.1"/>
    <property type="molecule type" value="Genomic_DNA"/>
</dbReference>
<reference evidence="1 3" key="1">
    <citation type="submission" date="2019-09" db="EMBL/GenBank/DDBJ databases">
        <authorList>
            <person name="Raiko M."/>
            <person name="Komissarov A."/>
            <person name="Rhodes A."/>
            <person name="Kliver S."/>
            <person name="Lim-Fong G."/>
            <person name="Kwan J."/>
            <person name="O'Brien S.J."/>
            <person name="Lopez J.V."/>
        </authorList>
    </citation>
    <scope>NUCLEOTIDE SEQUENCE [LARGE SCALE GENOMIC DNA]</scope>
    <source>
        <strain evidence="1">Kwan_BN1</strain>
    </source>
</reference>
<dbReference type="EMBL" id="VXIV02000480">
    <property type="protein sequence ID" value="KAF6038027.1"/>
    <property type="molecule type" value="Genomic_DNA"/>
</dbReference>